<organism evidence="7 8">
    <name type="scientific">Scytalidium lignicola</name>
    <name type="common">Hyphomycete</name>
    <dbReference type="NCBI Taxonomy" id="5539"/>
    <lineage>
        <taxon>Eukaryota</taxon>
        <taxon>Fungi</taxon>
        <taxon>Dikarya</taxon>
        <taxon>Ascomycota</taxon>
        <taxon>Pezizomycotina</taxon>
        <taxon>Leotiomycetes</taxon>
        <taxon>Leotiomycetes incertae sedis</taxon>
        <taxon>Scytalidium</taxon>
    </lineage>
</organism>
<dbReference type="InterPro" id="IPR007074">
    <property type="entry name" value="LicD/FKTN/FKRP_NTP_transf"/>
</dbReference>
<evidence type="ECO:0000256" key="2">
    <source>
        <dbReference type="ARBA" id="ARBA00022692"/>
    </source>
</evidence>
<feature type="region of interest" description="Disordered" evidence="5">
    <location>
        <begin position="112"/>
        <end position="155"/>
    </location>
</feature>
<accession>A0A3E2HIY1</accession>
<feature type="non-terminal residue" evidence="7">
    <location>
        <position position="1"/>
    </location>
</feature>
<dbReference type="Pfam" id="PF04991">
    <property type="entry name" value="LicD"/>
    <property type="match status" value="2"/>
</dbReference>
<feature type="compositionally biased region" description="Polar residues" evidence="5">
    <location>
        <begin position="134"/>
        <end position="155"/>
    </location>
</feature>
<reference evidence="7 8" key="1">
    <citation type="submission" date="2018-05" db="EMBL/GenBank/DDBJ databases">
        <title>Draft genome sequence of Scytalidium lignicola DSM 105466, a ubiquitous saprotrophic fungus.</title>
        <authorList>
            <person name="Buettner E."/>
            <person name="Gebauer A.M."/>
            <person name="Hofrichter M."/>
            <person name="Liers C."/>
            <person name="Kellner H."/>
        </authorList>
    </citation>
    <scope>NUCLEOTIDE SEQUENCE [LARGE SCALE GENOMIC DNA]</scope>
    <source>
        <strain evidence="7 8">DSM 105466</strain>
    </source>
</reference>
<dbReference type="PANTHER" id="PTHR15407:SF28">
    <property type="entry name" value="RIBITOL-5-PHOSPHATE TRANSFERASE FKTN"/>
    <property type="match status" value="1"/>
</dbReference>
<evidence type="ECO:0000313" key="7">
    <source>
        <dbReference type="EMBL" id="RFU33386.1"/>
    </source>
</evidence>
<name>A0A3E2HIY1_SCYLI</name>
<dbReference type="STRING" id="5539.A0A3E2HIY1"/>
<gene>
    <name evidence="7" type="ORF">B7463_g2951</name>
</gene>
<proteinExistence type="predicted"/>
<feature type="non-terminal residue" evidence="7">
    <location>
        <position position="491"/>
    </location>
</feature>
<keyword evidence="3" id="KW-1133">Transmembrane helix</keyword>
<keyword evidence="4" id="KW-0472">Membrane</keyword>
<dbReference type="EMBL" id="NCSJ02000036">
    <property type="protein sequence ID" value="RFU33386.1"/>
    <property type="molecule type" value="Genomic_DNA"/>
</dbReference>
<sequence length="491" mass="54653">METYQIPKTASSSRLAPPSMCYNFCVPLTKKAHAPFGSRHRLSNLFSSIAFHHARRAPWSFGPASSPTLETEAAIASARRPPMSADVAGGRVACPGPFSRIPAAGLVDCGWPVSRDPKSENPNGVNVNGPAQKGSKQTQVKASSTTTETVDLSTSHPIKNPRRLFVNSYGVRILAATTFYFTSTLASPDPSSPPTDDIEKWEVADPAPKILPRGKYFNEPGGGDILGHYDVRYFPGEAVSYEKRADTLHHLIRAYLTTFREKNIETWIAHGTLLGWWWNGKILPWDWDLDVQVSSPTLVWLGENLNMTIHNYTSVAPEENGVVVETVHQYLLDINPHSVQRTRGDGLNIIDARFIDISTGLFIDITGLAETNPSGAPGIWSCKNYHRYQTKDLYPLRETIFEGVPALVPYAFDKILTQEYGTRALTKTLHEGHRWIPEQKEWVKEEGQMPLNPRATNPTKRAEPLPHVPRSLLADEEPSSGLGNLVRLFWR</sequence>
<comment type="subcellular location">
    <subcellularLocation>
        <location evidence="1">Membrane</location>
        <topology evidence="1">Single-pass membrane protein</topology>
    </subcellularLocation>
</comment>
<evidence type="ECO:0000259" key="6">
    <source>
        <dbReference type="Pfam" id="PF04991"/>
    </source>
</evidence>
<protein>
    <recommendedName>
        <fullName evidence="6">LicD/FKTN/FKRP nucleotidyltransferase domain-containing protein</fullName>
    </recommendedName>
</protein>
<feature type="region of interest" description="Disordered" evidence="5">
    <location>
        <begin position="446"/>
        <end position="465"/>
    </location>
</feature>
<feature type="domain" description="LicD/FKTN/FKRP nucleotidyltransferase" evidence="6">
    <location>
        <begin position="260"/>
        <end position="371"/>
    </location>
</feature>
<dbReference type="Proteomes" id="UP000258309">
    <property type="component" value="Unassembled WGS sequence"/>
</dbReference>
<dbReference type="GO" id="GO:0016020">
    <property type="term" value="C:membrane"/>
    <property type="evidence" value="ECO:0007669"/>
    <property type="project" value="UniProtKB-SubCell"/>
</dbReference>
<dbReference type="PANTHER" id="PTHR15407">
    <property type="entry name" value="FUKUTIN-RELATED"/>
    <property type="match status" value="1"/>
</dbReference>
<evidence type="ECO:0000256" key="4">
    <source>
        <dbReference type="ARBA" id="ARBA00023136"/>
    </source>
</evidence>
<evidence type="ECO:0000256" key="3">
    <source>
        <dbReference type="ARBA" id="ARBA00022989"/>
    </source>
</evidence>
<feature type="domain" description="LicD/FKTN/FKRP nucleotidyltransferase" evidence="6">
    <location>
        <begin position="383"/>
        <end position="421"/>
    </location>
</feature>
<evidence type="ECO:0000256" key="1">
    <source>
        <dbReference type="ARBA" id="ARBA00004167"/>
    </source>
</evidence>
<evidence type="ECO:0000313" key="8">
    <source>
        <dbReference type="Proteomes" id="UP000258309"/>
    </source>
</evidence>
<keyword evidence="2" id="KW-0812">Transmembrane</keyword>
<dbReference type="GO" id="GO:0009100">
    <property type="term" value="P:glycoprotein metabolic process"/>
    <property type="evidence" value="ECO:0007669"/>
    <property type="project" value="UniProtKB-ARBA"/>
</dbReference>
<dbReference type="OrthoDB" id="444255at2759"/>
<comment type="caution">
    <text evidence="7">The sequence shown here is derived from an EMBL/GenBank/DDBJ whole genome shotgun (WGS) entry which is preliminary data.</text>
</comment>
<evidence type="ECO:0000256" key="5">
    <source>
        <dbReference type="SAM" id="MobiDB-lite"/>
    </source>
</evidence>
<dbReference type="AlphaFoldDB" id="A0A3E2HIY1"/>
<keyword evidence="8" id="KW-1185">Reference proteome</keyword>
<dbReference type="InterPro" id="IPR009644">
    <property type="entry name" value="FKTN/MNN4/W02B3.4-1"/>
</dbReference>